<dbReference type="InterPro" id="IPR025121">
    <property type="entry name" value="GTPase_HflX_N"/>
</dbReference>
<name>A0ABV9CS44_9ACTN</name>
<dbReference type="Pfam" id="PF13167">
    <property type="entry name" value="GTP-bdg_N"/>
    <property type="match status" value="1"/>
</dbReference>
<proteinExistence type="predicted"/>
<keyword evidence="4" id="KW-1185">Reference proteome</keyword>
<reference evidence="4" key="1">
    <citation type="journal article" date="2019" name="Int. J. Syst. Evol. Microbiol.">
        <title>The Global Catalogue of Microorganisms (GCM) 10K type strain sequencing project: providing services to taxonomists for standard genome sequencing and annotation.</title>
        <authorList>
            <consortium name="The Broad Institute Genomics Platform"/>
            <consortium name="The Broad Institute Genome Sequencing Center for Infectious Disease"/>
            <person name="Wu L."/>
            <person name="Ma J."/>
        </authorList>
    </citation>
    <scope>NUCLEOTIDE SEQUENCE [LARGE SCALE GENOMIC DNA]</scope>
    <source>
        <strain evidence="4">CGMCC 4.7132</strain>
    </source>
</reference>
<evidence type="ECO:0000259" key="2">
    <source>
        <dbReference type="Pfam" id="PF13167"/>
    </source>
</evidence>
<feature type="domain" description="GTPase HflX N-terminal" evidence="2">
    <location>
        <begin position="50"/>
        <end position="136"/>
    </location>
</feature>
<accession>A0ABV9CS44</accession>
<feature type="compositionally biased region" description="Basic residues" evidence="1">
    <location>
        <begin position="1"/>
        <end position="10"/>
    </location>
</feature>
<feature type="compositionally biased region" description="Basic and acidic residues" evidence="1">
    <location>
        <begin position="11"/>
        <end position="21"/>
    </location>
</feature>
<organism evidence="3 4">
    <name type="scientific">Sphaerisporangium dianthi</name>
    <dbReference type="NCBI Taxonomy" id="1436120"/>
    <lineage>
        <taxon>Bacteria</taxon>
        <taxon>Bacillati</taxon>
        <taxon>Actinomycetota</taxon>
        <taxon>Actinomycetes</taxon>
        <taxon>Streptosporangiales</taxon>
        <taxon>Streptosporangiaceae</taxon>
        <taxon>Sphaerisporangium</taxon>
    </lineage>
</organism>
<evidence type="ECO:0000313" key="3">
    <source>
        <dbReference type="EMBL" id="MFC4535247.1"/>
    </source>
</evidence>
<evidence type="ECO:0000313" key="4">
    <source>
        <dbReference type="Proteomes" id="UP001596004"/>
    </source>
</evidence>
<feature type="region of interest" description="Disordered" evidence="1">
    <location>
        <begin position="1"/>
        <end position="26"/>
    </location>
</feature>
<dbReference type="EMBL" id="JBHSFP010000029">
    <property type="protein sequence ID" value="MFC4535247.1"/>
    <property type="molecule type" value="Genomic_DNA"/>
</dbReference>
<dbReference type="RefSeq" id="WP_380847418.1">
    <property type="nucleotide sequence ID" value="NZ_JBHSFP010000029.1"/>
</dbReference>
<protein>
    <recommendedName>
        <fullName evidence="2">GTPase HflX N-terminal domain-containing protein</fullName>
    </recommendedName>
</protein>
<dbReference type="Proteomes" id="UP001596004">
    <property type="component" value="Unassembled WGS sequence"/>
</dbReference>
<sequence length="142" mass="15651">MKPHRRMRRGGRAERSARPAKEPPPAELTGMDIVLVGYFSAKERQYLVIMDEFADSMAALGAHVVGRFVQRRGVSDGGARTMDAPYSSRTLVSAGKVEEIALVREKTRADAVIFLNPLTAHQRETLAGLFNCLVLSSRDLLP</sequence>
<comment type="caution">
    <text evidence="3">The sequence shown here is derived from an EMBL/GenBank/DDBJ whole genome shotgun (WGS) entry which is preliminary data.</text>
</comment>
<gene>
    <name evidence="3" type="ORF">ACFO60_31165</name>
</gene>
<evidence type="ECO:0000256" key="1">
    <source>
        <dbReference type="SAM" id="MobiDB-lite"/>
    </source>
</evidence>